<dbReference type="SUPFAM" id="SSF52935">
    <property type="entry name" value="PK C-terminal domain-like"/>
    <property type="match status" value="1"/>
</dbReference>
<comment type="cofactor">
    <cofactor evidence="1">
        <name>K(+)</name>
        <dbReference type="ChEBI" id="CHEBI:29103"/>
    </cofactor>
</comment>
<dbReference type="NCBIfam" id="NF004491">
    <property type="entry name" value="PRK05826.1"/>
    <property type="match status" value="1"/>
</dbReference>
<evidence type="ECO:0000256" key="3">
    <source>
        <dbReference type="ARBA" id="ARBA00008663"/>
    </source>
</evidence>
<evidence type="ECO:0000313" key="17">
    <source>
        <dbReference type="EMBL" id="MCO6043506.1"/>
    </source>
</evidence>
<keyword evidence="18" id="KW-1185">Reference proteome</keyword>
<dbReference type="PROSITE" id="PS00110">
    <property type="entry name" value="PYRUVATE_KINASE"/>
    <property type="match status" value="1"/>
</dbReference>
<feature type="domain" description="Pyruvate kinase barrel" evidence="15">
    <location>
        <begin position="19"/>
        <end position="337"/>
    </location>
</feature>
<evidence type="ECO:0000256" key="10">
    <source>
        <dbReference type="ARBA" id="ARBA00022842"/>
    </source>
</evidence>
<dbReference type="Pfam" id="PF00224">
    <property type="entry name" value="PK"/>
    <property type="match status" value="1"/>
</dbReference>
<dbReference type="InterPro" id="IPR015793">
    <property type="entry name" value="Pyrv_Knase_brl"/>
</dbReference>
<dbReference type="AlphaFoldDB" id="A0A9X2FCJ5"/>
<dbReference type="SUPFAM" id="SSF50800">
    <property type="entry name" value="PK beta-barrel domain-like"/>
    <property type="match status" value="1"/>
</dbReference>
<dbReference type="NCBIfam" id="TIGR01064">
    <property type="entry name" value="pyruv_kin"/>
    <property type="match status" value="1"/>
</dbReference>
<gene>
    <name evidence="17" type="primary">pyk</name>
    <name evidence="17" type="ORF">NG895_06265</name>
</gene>
<evidence type="ECO:0000256" key="13">
    <source>
        <dbReference type="NCBIfam" id="TIGR01064"/>
    </source>
</evidence>
<evidence type="ECO:0000256" key="8">
    <source>
        <dbReference type="ARBA" id="ARBA00022777"/>
    </source>
</evidence>
<evidence type="ECO:0000256" key="14">
    <source>
        <dbReference type="RuleBase" id="RU000504"/>
    </source>
</evidence>
<comment type="caution">
    <text evidence="17">The sequence shown here is derived from an EMBL/GenBank/DDBJ whole genome shotgun (WGS) entry which is preliminary data.</text>
</comment>
<comment type="catalytic activity">
    <reaction evidence="14">
        <text>pyruvate + ATP = phosphoenolpyruvate + ADP + H(+)</text>
        <dbReference type="Rhea" id="RHEA:18157"/>
        <dbReference type="ChEBI" id="CHEBI:15361"/>
        <dbReference type="ChEBI" id="CHEBI:15378"/>
        <dbReference type="ChEBI" id="CHEBI:30616"/>
        <dbReference type="ChEBI" id="CHEBI:58702"/>
        <dbReference type="ChEBI" id="CHEBI:456216"/>
        <dbReference type="EC" id="2.7.1.40"/>
    </reaction>
</comment>
<evidence type="ECO:0000256" key="12">
    <source>
        <dbReference type="ARBA" id="ARBA00023317"/>
    </source>
</evidence>
<dbReference type="PANTHER" id="PTHR11817">
    <property type="entry name" value="PYRUVATE KINASE"/>
    <property type="match status" value="1"/>
</dbReference>
<reference evidence="17" key="1">
    <citation type="submission" date="2022-06" db="EMBL/GenBank/DDBJ databases">
        <title>Aeoliella straminimaris, a novel planctomycete from sediments.</title>
        <authorList>
            <person name="Vitorino I.R."/>
            <person name="Lage O.M."/>
        </authorList>
    </citation>
    <scope>NUCLEOTIDE SEQUENCE</scope>
    <source>
        <strain evidence="17">ICT_H6.2</strain>
    </source>
</reference>
<organism evidence="17 18">
    <name type="scientific">Aeoliella straminimaris</name>
    <dbReference type="NCBI Taxonomy" id="2954799"/>
    <lineage>
        <taxon>Bacteria</taxon>
        <taxon>Pseudomonadati</taxon>
        <taxon>Planctomycetota</taxon>
        <taxon>Planctomycetia</taxon>
        <taxon>Pirellulales</taxon>
        <taxon>Lacipirellulaceae</taxon>
        <taxon>Aeoliella</taxon>
    </lineage>
</organism>
<dbReference type="InterPro" id="IPR036918">
    <property type="entry name" value="Pyrv_Knase_C_sf"/>
</dbReference>
<dbReference type="InterPro" id="IPR015806">
    <property type="entry name" value="Pyrv_Knase_insert_dom_sf"/>
</dbReference>
<evidence type="ECO:0000256" key="2">
    <source>
        <dbReference type="ARBA" id="ARBA00004997"/>
    </source>
</evidence>
<dbReference type="EC" id="2.7.1.40" evidence="4 13"/>
<dbReference type="InterPro" id="IPR001697">
    <property type="entry name" value="Pyr_Knase"/>
</dbReference>
<evidence type="ECO:0000256" key="11">
    <source>
        <dbReference type="ARBA" id="ARBA00023152"/>
    </source>
</evidence>
<dbReference type="Gene3D" id="3.40.1380.20">
    <property type="entry name" value="Pyruvate kinase, C-terminal domain"/>
    <property type="match status" value="1"/>
</dbReference>
<dbReference type="Gene3D" id="3.20.20.60">
    <property type="entry name" value="Phosphoenolpyruvate-binding domains"/>
    <property type="match status" value="1"/>
</dbReference>
<evidence type="ECO:0000256" key="4">
    <source>
        <dbReference type="ARBA" id="ARBA00012142"/>
    </source>
</evidence>
<comment type="pathway">
    <text evidence="2 14">Carbohydrate degradation; glycolysis; pyruvate from D-glyceraldehyde 3-phosphate: step 5/5.</text>
</comment>
<keyword evidence="7" id="KW-0547">Nucleotide-binding</keyword>
<evidence type="ECO:0000256" key="7">
    <source>
        <dbReference type="ARBA" id="ARBA00022741"/>
    </source>
</evidence>
<keyword evidence="9" id="KW-0067">ATP-binding</keyword>
<dbReference type="GO" id="GO:0016301">
    <property type="term" value="F:kinase activity"/>
    <property type="evidence" value="ECO:0007669"/>
    <property type="project" value="UniProtKB-KW"/>
</dbReference>
<dbReference type="GO" id="GO:0005524">
    <property type="term" value="F:ATP binding"/>
    <property type="evidence" value="ECO:0007669"/>
    <property type="project" value="UniProtKB-KW"/>
</dbReference>
<keyword evidence="10 14" id="KW-0460">Magnesium</keyword>
<dbReference type="InterPro" id="IPR015813">
    <property type="entry name" value="Pyrv/PenolPyrv_kinase-like_dom"/>
</dbReference>
<dbReference type="InterPro" id="IPR040442">
    <property type="entry name" value="Pyrv_kinase-like_dom_sf"/>
</dbReference>
<name>A0A9X2FCJ5_9BACT</name>
<keyword evidence="5 14" id="KW-0808">Transferase</keyword>
<dbReference type="GO" id="GO:0030955">
    <property type="term" value="F:potassium ion binding"/>
    <property type="evidence" value="ECO:0007669"/>
    <property type="project" value="UniProtKB-UniRule"/>
</dbReference>
<evidence type="ECO:0000259" key="15">
    <source>
        <dbReference type="Pfam" id="PF00224"/>
    </source>
</evidence>
<evidence type="ECO:0000256" key="9">
    <source>
        <dbReference type="ARBA" id="ARBA00022840"/>
    </source>
</evidence>
<evidence type="ECO:0000256" key="5">
    <source>
        <dbReference type="ARBA" id="ARBA00022679"/>
    </source>
</evidence>
<dbReference type="Pfam" id="PF02887">
    <property type="entry name" value="PK_C"/>
    <property type="match status" value="1"/>
</dbReference>
<comment type="similarity">
    <text evidence="3 14">Belongs to the pyruvate kinase family.</text>
</comment>
<evidence type="ECO:0000256" key="1">
    <source>
        <dbReference type="ARBA" id="ARBA00001958"/>
    </source>
</evidence>
<dbReference type="SUPFAM" id="SSF51621">
    <property type="entry name" value="Phosphoenolpyruvate/pyruvate domain"/>
    <property type="match status" value="1"/>
</dbReference>
<feature type="domain" description="Pyruvate kinase C-terminal" evidence="16">
    <location>
        <begin position="373"/>
        <end position="473"/>
    </location>
</feature>
<evidence type="ECO:0000256" key="6">
    <source>
        <dbReference type="ARBA" id="ARBA00022723"/>
    </source>
</evidence>
<dbReference type="EMBL" id="JAMXLR010000024">
    <property type="protein sequence ID" value="MCO6043506.1"/>
    <property type="molecule type" value="Genomic_DNA"/>
</dbReference>
<evidence type="ECO:0000313" key="18">
    <source>
        <dbReference type="Proteomes" id="UP001155241"/>
    </source>
</evidence>
<keyword evidence="11 14" id="KW-0324">Glycolysis</keyword>
<proteinExistence type="inferred from homology"/>
<dbReference type="InterPro" id="IPR018209">
    <property type="entry name" value="Pyrv_Knase_AS"/>
</dbReference>
<keyword evidence="6" id="KW-0479">Metal-binding</keyword>
<sequence>MSKDSMTSQPQDIRERSYTKIVATVGPASDTKERITELVCAGVDVFRLNMAHGGPEEQQPKVDIIRQVSDELNQPVAVLVDLAGPKIRLGEVADGCIHCERDDEYTFVDGDESEDPRELTSTYEPLTTELSKGDSVMLADGTVIMRVVDVKPGRVRAIVTQPGDVRSRQGINLPGVKLSAPAISVTDHMHAIWAAKAKVDFVSLSFVRAPDEVKALKDILKSAGSQADVIAKIEKREALDRLEDIVAVSDAVMVARGDLGVEINVAEMPVEQKRIIRVCHRYEKPVIIATQMLESMHQSTRPTRAEVTDVANAVLDGADACMLSGETAIGNHPARAVAMMNSIARATETAIPTMMWRAPDREEYATRHDVTRAVVSGAGLMANELQAKTIVVASHSGNTALALSQHRNLVPTIGVSTKESTLRKMCLYWGVTPLRGAPACDMQQLIRHADEWACSICNAKRGDRIVIVGGSHLAAGPDGDQMASGVHDVVIVHEVEGA</sequence>
<evidence type="ECO:0000259" key="16">
    <source>
        <dbReference type="Pfam" id="PF02887"/>
    </source>
</evidence>
<keyword evidence="8 14" id="KW-0418">Kinase</keyword>
<protein>
    <recommendedName>
        <fullName evidence="4 13">Pyruvate kinase</fullName>
        <ecNumber evidence="4 13">2.7.1.40</ecNumber>
    </recommendedName>
</protein>
<dbReference type="InterPro" id="IPR015795">
    <property type="entry name" value="Pyrv_Knase_C"/>
</dbReference>
<accession>A0A9X2FCJ5</accession>
<dbReference type="Gene3D" id="2.40.33.10">
    <property type="entry name" value="PK beta-barrel domain-like"/>
    <property type="match status" value="1"/>
</dbReference>
<keyword evidence="12 17" id="KW-0670">Pyruvate</keyword>
<dbReference type="PRINTS" id="PR01050">
    <property type="entry name" value="PYRUVTKNASE"/>
</dbReference>
<dbReference type="InterPro" id="IPR011037">
    <property type="entry name" value="Pyrv_Knase-like_insert_dom_sf"/>
</dbReference>
<dbReference type="GO" id="GO:0004743">
    <property type="term" value="F:pyruvate kinase activity"/>
    <property type="evidence" value="ECO:0007669"/>
    <property type="project" value="UniProtKB-UniRule"/>
</dbReference>
<dbReference type="GO" id="GO:0000287">
    <property type="term" value="F:magnesium ion binding"/>
    <property type="evidence" value="ECO:0007669"/>
    <property type="project" value="UniProtKB-UniRule"/>
</dbReference>
<dbReference type="Proteomes" id="UP001155241">
    <property type="component" value="Unassembled WGS sequence"/>
</dbReference>